<dbReference type="OrthoDB" id="2110472at2759"/>
<dbReference type="Proteomes" id="UP000320333">
    <property type="component" value="Unassembled WGS sequence"/>
</dbReference>
<accession>A0A507FNM1</accession>
<reference evidence="2 3" key="1">
    <citation type="journal article" date="2019" name="Sci. Rep.">
        <title>Comparative genomics of chytrid fungi reveal insights into the obligate biotrophic and pathogenic lifestyle of Synchytrium endobioticum.</title>
        <authorList>
            <person name="van de Vossenberg B.T.L.H."/>
            <person name="Warris S."/>
            <person name="Nguyen H.D.T."/>
            <person name="van Gent-Pelzer M.P.E."/>
            <person name="Joly D.L."/>
            <person name="van de Geest H.C."/>
            <person name="Bonants P.J.M."/>
            <person name="Smith D.S."/>
            <person name="Levesque C.A."/>
            <person name="van der Lee T.A.J."/>
        </authorList>
    </citation>
    <scope>NUCLEOTIDE SEQUENCE [LARGE SCALE GENOMIC DNA]</scope>
    <source>
        <strain evidence="2 3">CBS 675.73</strain>
    </source>
</reference>
<feature type="region of interest" description="Disordered" evidence="1">
    <location>
        <begin position="1"/>
        <end position="23"/>
    </location>
</feature>
<evidence type="ECO:0000256" key="1">
    <source>
        <dbReference type="SAM" id="MobiDB-lite"/>
    </source>
</evidence>
<protein>
    <submittedName>
        <fullName evidence="2">Uncharacterized protein</fullName>
    </submittedName>
</protein>
<comment type="caution">
    <text evidence="2">The sequence shown here is derived from an EMBL/GenBank/DDBJ whole genome shotgun (WGS) entry which is preliminary data.</text>
</comment>
<sequence length="395" mass="42950">MAVAKGSQQPDNGSAKASRQQLNQTCNTDKYPASMHALTVLAVLLAAAAAVLAAPAPARPACKSPTQGMFYVSGPMADFSFCPGATSSRRFRRRSDHSTPLPPGRAGVGLVGIPYNDGRVLSNMQINPIFIGQPTAKDNMIEFYENIWGSEWAKMMTQYTATNSTGHKYVVNGYGTVKKPIFKASNVTDFLDKDIQTMFRNMVKSGEIKPKADSGSFYPIFFGRNVNISAPFSDLQGAERACANNGFCAYHGSVDISEISTNGVQFMYYSVQPDLSSPGCATKCGDKTPTENQMMVASHELAEALTDPDVGAGNDNANGWLDDRSGEIGDICNHIFGETVGRNGKVFPVQKLFNNRTLNCVDRLDPMKDIVIISVEIKPKKTFPFFEFVIKKTIV</sequence>
<evidence type="ECO:0000313" key="3">
    <source>
        <dbReference type="Proteomes" id="UP000320333"/>
    </source>
</evidence>
<organism evidence="2 3">
    <name type="scientific">Chytriomyces confervae</name>
    <dbReference type="NCBI Taxonomy" id="246404"/>
    <lineage>
        <taxon>Eukaryota</taxon>
        <taxon>Fungi</taxon>
        <taxon>Fungi incertae sedis</taxon>
        <taxon>Chytridiomycota</taxon>
        <taxon>Chytridiomycota incertae sedis</taxon>
        <taxon>Chytridiomycetes</taxon>
        <taxon>Chytridiales</taxon>
        <taxon>Chytriomycetaceae</taxon>
        <taxon>Chytriomyces</taxon>
    </lineage>
</organism>
<keyword evidence="3" id="KW-1185">Reference proteome</keyword>
<dbReference type="EMBL" id="QEAP01000032">
    <property type="protein sequence ID" value="TPX76926.1"/>
    <property type="molecule type" value="Genomic_DNA"/>
</dbReference>
<dbReference type="AlphaFoldDB" id="A0A507FNM1"/>
<name>A0A507FNM1_9FUNG</name>
<gene>
    <name evidence="2" type="ORF">CcCBS67573_g01780</name>
</gene>
<proteinExistence type="predicted"/>
<evidence type="ECO:0000313" key="2">
    <source>
        <dbReference type="EMBL" id="TPX76926.1"/>
    </source>
</evidence>